<dbReference type="WBParaSite" id="scaffold10903_cov206.g15165">
    <property type="protein sequence ID" value="scaffold10903_cov206.g15165"/>
    <property type="gene ID" value="scaffold10903_cov206.g15165"/>
</dbReference>
<dbReference type="Pfam" id="PF01223">
    <property type="entry name" value="Endonuclease_NS"/>
    <property type="match status" value="1"/>
</dbReference>
<dbReference type="PANTHER" id="PTHR13966:SF5">
    <property type="entry name" value="ENDONUCLEASE G, MITOCHONDRIAL"/>
    <property type="match status" value="1"/>
</dbReference>
<accession>A0A915LEQ8</accession>
<keyword evidence="3" id="KW-0255">Endonuclease</keyword>
<keyword evidence="2" id="KW-0540">Nuclease</keyword>
<protein>
    <submittedName>
        <fullName evidence="8">DNA/RNA non-specific endonuclease domain-containing protein</fullName>
    </submittedName>
</protein>
<evidence type="ECO:0000313" key="7">
    <source>
        <dbReference type="Proteomes" id="UP000887561"/>
    </source>
</evidence>
<evidence type="ECO:0000256" key="5">
    <source>
        <dbReference type="PIRSR" id="PIRSR640255-2"/>
    </source>
</evidence>
<evidence type="ECO:0000256" key="2">
    <source>
        <dbReference type="ARBA" id="ARBA00022722"/>
    </source>
</evidence>
<organism evidence="7 8">
    <name type="scientific">Meloidogyne javanica</name>
    <name type="common">Root-knot nematode worm</name>
    <dbReference type="NCBI Taxonomy" id="6303"/>
    <lineage>
        <taxon>Eukaryota</taxon>
        <taxon>Metazoa</taxon>
        <taxon>Ecdysozoa</taxon>
        <taxon>Nematoda</taxon>
        <taxon>Chromadorea</taxon>
        <taxon>Rhabditida</taxon>
        <taxon>Tylenchina</taxon>
        <taxon>Tylenchomorpha</taxon>
        <taxon>Tylenchoidea</taxon>
        <taxon>Meloidogynidae</taxon>
        <taxon>Meloidogyninae</taxon>
        <taxon>Meloidogyne</taxon>
        <taxon>Meloidogyne incognita group</taxon>
    </lineage>
</organism>
<dbReference type="GO" id="GO:0016787">
    <property type="term" value="F:hydrolase activity"/>
    <property type="evidence" value="ECO:0007669"/>
    <property type="project" value="InterPro"/>
</dbReference>
<dbReference type="GO" id="GO:0003676">
    <property type="term" value="F:nucleic acid binding"/>
    <property type="evidence" value="ECO:0007669"/>
    <property type="project" value="InterPro"/>
</dbReference>
<dbReference type="SUPFAM" id="SSF54060">
    <property type="entry name" value="His-Me finger endonucleases"/>
    <property type="match status" value="1"/>
</dbReference>
<dbReference type="AlphaFoldDB" id="A0A915LEQ8"/>
<dbReference type="GO" id="GO:0004519">
    <property type="term" value="F:endonuclease activity"/>
    <property type="evidence" value="ECO:0007669"/>
    <property type="project" value="UniProtKB-KW"/>
</dbReference>
<proteinExistence type="inferred from homology"/>
<evidence type="ECO:0000256" key="3">
    <source>
        <dbReference type="ARBA" id="ARBA00022759"/>
    </source>
</evidence>
<sequence length="171" mass="20148">MGELFKNKLEFLEWYIGFELIDLLHNSGFVKIKSIDISLVMTPRLPNIRSTSYFDLSCFMYHVMGLVLDFIINFNRRKRIPNWVLEYLTKESMNNLTAGRHGVWSPDPDFSEIFQPKYADYECHPNSIHNHGHLATGNLHPHEQGFYLTNSVPQYNLVNSGHWRVIEEYIR</sequence>
<dbReference type="Gene3D" id="3.40.570.10">
    <property type="entry name" value="Extracellular Endonuclease, subunit A"/>
    <property type="match status" value="1"/>
</dbReference>
<dbReference type="PANTHER" id="PTHR13966">
    <property type="entry name" value="ENDONUCLEASE RELATED"/>
    <property type="match status" value="1"/>
</dbReference>
<keyword evidence="5" id="KW-0479">Metal-binding</keyword>
<evidence type="ECO:0000256" key="4">
    <source>
        <dbReference type="PIRSR" id="PIRSR640255-1"/>
    </source>
</evidence>
<dbReference type="Proteomes" id="UP000887561">
    <property type="component" value="Unplaced"/>
</dbReference>
<dbReference type="InterPro" id="IPR001604">
    <property type="entry name" value="Endo_G_ENPP1-like_dom"/>
</dbReference>
<dbReference type="InterPro" id="IPR044929">
    <property type="entry name" value="DNA/RNA_non-sp_Endonuclease_sf"/>
</dbReference>
<evidence type="ECO:0000259" key="6">
    <source>
        <dbReference type="Pfam" id="PF01223"/>
    </source>
</evidence>
<feature type="domain" description="DNA/RNA non-specific endonuclease/pyrophosphatase/phosphodiesterase" evidence="6">
    <location>
        <begin position="69"/>
        <end position="171"/>
    </location>
</feature>
<dbReference type="InterPro" id="IPR040255">
    <property type="entry name" value="Non-specific_endonuclease"/>
</dbReference>
<dbReference type="InterPro" id="IPR044925">
    <property type="entry name" value="His-Me_finger_sf"/>
</dbReference>
<evidence type="ECO:0000256" key="1">
    <source>
        <dbReference type="ARBA" id="ARBA00010052"/>
    </source>
</evidence>
<comment type="similarity">
    <text evidence="1">Belongs to the DNA/RNA non-specific endonuclease family.</text>
</comment>
<feature type="binding site" evidence="5">
    <location>
        <position position="159"/>
    </location>
    <ligand>
        <name>Mg(2+)</name>
        <dbReference type="ChEBI" id="CHEBI:18420"/>
        <note>catalytic</note>
    </ligand>
</feature>
<dbReference type="GO" id="GO:0046872">
    <property type="term" value="F:metal ion binding"/>
    <property type="evidence" value="ECO:0007669"/>
    <property type="project" value="UniProtKB-KW"/>
</dbReference>
<name>A0A915LEQ8_MELJA</name>
<reference evidence="8" key="1">
    <citation type="submission" date="2022-11" db="UniProtKB">
        <authorList>
            <consortium name="WormBaseParasite"/>
        </authorList>
    </citation>
    <scope>IDENTIFICATION</scope>
</reference>
<evidence type="ECO:0000313" key="8">
    <source>
        <dbReference type="WBParaSite" id="scaffold10903_cov206.g15165"/>
    </source>
</evidence>
<keyword evidence="7" id="KW-1185">Reference proteome</keyword>
<feature type="active site" description="Proton acceptor" evidence="4">
    <location>
        <position position="133"/>
    </location>
</feature>
<keyword evidence="3" id="KW-0378">Hydrolase</keyword>